<evidence type="ECO:0000313" key="9">
    <source>
        <dbReference type="Proteomes" id="UP001081071"/>
    </source>
</evidence>
<accession>A0ABT4MF34</accession>
<evidence type="ECO:0000313" key="8">
    <source>
        <dbReference type="EMBL" id="MCZ4519438.1"/>
    </source>
</evidence>
<keyword evidence="9" id="KW-1185">Reference proteome</keyword>
<keyword evidence="4 7" id="KW-0812">Transmembrane</keyword>
<protein>
    <submittedName>
        <fullName evidence="8">DoxX family protein</fullName>
    </submittedName>
</protein>
<dbReference type="PANTHER" id="PTHR33452:SF1">
    <property type="entry name" value="INNER MEMBRANE PROTEIN YPHA-RELATED"/>
    <property type="match status" value="1"/>
</dbReference>
<sequence>MDTFDVALLILRLAVGGILAAHGFHKIFLGAGLSGNGAWFDGLGMRPGQVHARFAAFTEITAGIAMMLGIFTTIAAAAFVAVMLVAGWIVHRAKGFFIMAAGWEYAMLIAVSAVAIAMLGSGSLSVEQLVFGDNILTGWSGLVVAAGAGIIGGVGQMLLFYRPSRVVAA</sequence>
<evidence type="ECO:0000256" key="7">
    <source>
        <dbReference type="SAM" id="Phobius"/>
    </source>
</evidence>
<keyword evidence="3" id="KW-1003">Cell membrane</keyword>
<name>A0ABT4MF34_9NOCA</name>
<evidence type="ECO:0000256" key="6">
    <source>
        <dbReference type="ARBA" id="ARBA00023136"/>
    </source>
</evidence>
<comment type="subcellular location">
    <subcellularLocation>
        <location evidence="1">Cell membrane</location>
        <topology evidence="1">Multi-pass membrane protein</topology>
    </subcellularLocation>
</comment>
<keyword evidence="6 7" id="KW-0472">Membrane</keyword>
<reference evidence="8" key="1">
    <citation type="submission" date="2022-12" db="EMBL/GenBank/DDBJ databases">
        <authorList>
            <person name="Krivoruchko A.V."/>
            <person name="Elkin A."/>
        </authorList>
    </citation>
    <scope>NUCLEOTIDE SEQUENCE</scope>
    <source>
        <strain evidence="8">IEGM 1391</strain>
    </source>
</reference>
<keyword evidence="5 7" id="KW-1133">Transmembrane helix</keyword>
<dbReference type="EMBL" id="JAPWIJ010000005">
    <property type="protein sequence ID" value="MCZ4519438.1"/>
    <property type="molecule type" value="Genomic_DNA"/>
</dbReference>
<dbReference type="InterPro" id="IPR051907">
    <property type="entry name" value="DoxX-like_oxidoreductase"/>
</dbReference>
<evidence type="ECO:0000256" key="5">
    <source>
        <dbReference type="ARBA" id="ARBA00022989"/>
    </source>
</evidence>
<evidence type="ECO:0000256" key="3">
    <source>
        <dbReference type="ARBA" id="ARBA00022475"/>
    </source>
</evidence>
<comment type="caution">
    <text evidence="8">The sequence shown here is derived from an EMBL/GenBank/DDBJ whole genome shotgun (WGS) entry which is preliminary data.</text>
</comment>
<feature type="transmembrane region" description="Helical" evidence="7">
    <location>
        <begin position="96"/>
        <end position="119"/>
    </location>
</feature>
<dbReference type="RefSeq" id="WP_269604808.1">
    <property type="nucleotide sequence ID" value="NZ_JAPWIJ010000005.1"/>
</dbReference>
<dbReference type="Proteomes" id="UP001081071">
    <property type="component" value="Unassembled WGS sequence"/>
</dbReference>
<evidence type="ECO:0000256" key="2">
    <source>
        <dbReference type="ARBA" id="ARBA00006679"/>
    </source>
</evidence>
<evidence type="ECO:0000256" key="1">
    <source>
        <dbReference type="ARBA" id="ARBA00004651"/>
    </source>
</evidence>
<gene>
    <name evidence="8" type="ORF">O4220_13015</name>
</gene>
<comment type="similarity">
    <text evidence="2">Belongs to the DoxX family.</text>
</comment>
<dbReference type="Pfam" id="PF07681">
    <property type="entry name" value="DoxX"/>
    <property type="match status" value="1"/>
</dbReference>
<proteinExistence type="inferred from homology"/>
<feature type="transmembrane region" description="Helical" evidence="7">
    <location>
        <begin position="64"/>
        <end position="89"/>
    </location>
</feature>
<dbReference type="InterPro" id="IPR032808">
    <property type="entry name" value="DoxX"/>
</dbReference>
<evidence type="ECO:0000256" key="4">
    <source>
        <dbReference type="ARBA" id="ARBA00022692"/>
    </source>
</evidence>
<dbReference type="PANTHER" id="PTHR33452">
    <property type="entry name" value="OXIDOREDUCTASE CATD-RELATED"/>
    <property type="match status" value="1"/>
</dbReference>
<organism evidence="8 9">
    <name type="scientific">Rhodococcus ruber</name>
    <dbReference type="NCBI Taxonomy" id="1830"/>
    <lineage>
        <taxon>Bacteria</taxon>
        <taxon>Bacillati</taxon>
        <taxon>Actinomycetota</taxon>
        <taxon>Actinomycetes</taxon>
        <taxon>Mycobacteriales</taxon>
        <taxon>Nocardiaceae</taxon>
        <taxon>Rhodococcus</taxon>
    </lineage>
</organism>
<feature type="transmembrane region" description="Helical" evidence="7">
    <location>
        <begin position="139"/>
        <end position="161"/>
    </location>
</feature>